<evidence type="ECO:0000313" key="2">
    <source>
        <dbReference type="Proteomes" id="UP000289269"/>
    </source>
</evidence>
<comment type="caution">
    <text evidence="1">The sequence shown here is derived from an EMBL/GenBank/DDBJ whole genome shotgun (WGS) entry which is preliminary data.</text>
</comment>
<dbReference type="AlphaFoldDB" id="A0A4Q0AJZ4"/>
<gene>
    <name evidence="1" type="primary">pilM</name>
    <name evidence="1" type="ORF">EOT04_00535</name>
</gene>
<dbReference type="EMBL" id="SCKW01000003">
    <property type="protein sequence ID" value="RWZ79734.1"/>
    <property type="molecule type" value="Genomic_DNA"/>
</dbReference>
<dbReference type="Pfam" id="PF11104">
    <property type="entry name" value="PilM_2"/>
    <property type="match status" value="1"/>
</dbReference>
<sequence>MGVKPKLFHHDKPVSGIDISQTGVKVMAIDVKRWAVEAYGSLDLDPAKLQESINTGNSYLTEGLEKLLTAKLSGKLPSNQVVLSVPTSRTYTRSMTLPRDAEKNLKEAVLLEAEQYIPIAPAELNIDYQVIERGAKELTVLMSAVPKKIVASITNAAAQIGLEVVLVEPGLSAVARLITQTEEGHLPTVIVDIGAGSTDIAVLDKAIRVTGGVPVGGNSFTLDIARKLKVSLENAHQLKVLNGLSSGVKQAKILAALKPDLDQIAAEVQKMVRYYIERLGAKRKVEQVIIVGGGGNVPGLGDYFTDTLIMPARVASPWQVLNFGRLPQPSRQFKPRYITAAGLACVQQKEIWQ</sequence>
<protein>
    <submittedName>
        <fullName evidence="1">Type IV pilus assembly protein PilM</fullName>
    </submittedName>
</protein>
<dbReference type="Gene3D" id="3.30.420.40">
    <property type="match status" value="2"/>
</dbReference>
<dbReference type="NCBIfam" id="TIGR01175">
    <property type="entry name" value="pilM"/>
    <property type="match status" value="1"/>
</dbReference>
<dbReference type="Proteomes" id="UP000289269">
    <property type="component" value="Unassembled WGS sequence"/>
</dbReference>
<dbReference type="InterPro" id="IPR043129">
    <property type="entry name" value="ATPase_NBD"/>
</dbReference>
<dbReference type="Gene3D" id="3.30.1490.300">
    <property type="match status" value="1"/>
</dbReference>
<accession>A0A4Q0AJZ4</accession>
<organism evidence="1 2">
    <name type="scientific">Candidatus Chaera renei</name>
    <dbReference type="NCBI Taxonomy" id="2506947"/>
    <lineage>
        <taxon>Bacteria</taxon>
        <taxon>Candidatus Saccharimonadota</taxon>
        <taxon>Candidatus Saccharimonadia</taxon>
        <taxon>Candidatus Saccharimonadales</taxon>
        <taxon>Candidatus Saccharimonadaceae</taxon>
        <taxon>Candidatus Chaera</taxon>
    </lineage>
</organism>
<dbReference type="PANTHER" id="PTHR32432:SF3">
    <property type="entry name" value="ETHANOLAMINE UTILIZATION PROTEIN EUTJ"/>
    <property type="match status" value="1"/>
</dbReference>
<dbReference type="InterPro" id="IPR050696">
    <property type="entry name" value="FtsA/MreB"/>
</dbReference>
<dbReference type="InterPro" id="IPR005883">
    <property type="entry name" value="PilM"/>
</dbReference>
<name>A0A4Q0AJZ4_9BACT</name>
<evidence type="ECO:0000313" key="1">
    <source>
        <dbReference type="EMBL" id="RWZ79734.1"/>
    </source>
</evidence>
<reference evidence="1" key="1">
    <citation type="submission" date="2019-01" db="EMBL/GenBank/DDBJ databases">
        <title>Genomic signatures and co-occurrence patterns of the ultra-small Saccharimodia (Patescibacteria phylum) suggest a symbiotic lifestyle.</title>
        <authorList>
            <person name="Lemos L."/>
            <person name="Medeiros J."/>
            <person name="Andreote F."/>
            <person name="Fernandes G."/>
            <person name="Varani A."/>
            <person name="Oliveira G."/>
            <person name="Pylro V."/>
        </authorList>
    </citation>
    <scope>NUCLEOTIDE SEQUENCE [LARGE SCALE GENOMIC DNA]</scope>
    <source>
        <strain evidence="1">AMD01</strain>
    </source>
</reference>
<proteinExistence type="predicted"/>
<dbReference type="CDD" id="cd24049">
    <property type="entry name" value="ASKHA_NBD_PilM"/>
    <property type="match status" value="1"/>
</dbReference>
<dbReference type="PANTHER" id="PTHR32432">
    <property type="entry name" value="CELL DIVISION PROTEIN FTSA-RELATED"/>
    <property type="match status" value="1"/>
</dbReference>
<dbReference type="SUPFAM" id="SSF53067">
    <property type="entry name" value="Actin-like ATPase domain"/>
    <property type="match status" value="2"/>
</dbReference>
<keyword evidence="2" id="KW-1185">Reference proteome</keyword>